<gene>
    <name evidence="1" type="ORF">LCGC14_3124750</name>
</gene>
<comment type="caution">
    <text evidence="1">The sequence shown here is derived from an EMBL/GenBank/DDBJ whole genome shotgun (WGS) entry which is preliminary data.</text>
</comment>
<protein>
    <submittedName>
        <fullName evidence="1">Uncharacterized protein</fullName>
    </submittedName>
</protein>
<dbReference type="AlphaFoldDB" id="A0A0F8W1H8"/>
<name>A0A0F8W1H8_9ZZZZ</name>
<accession>A0A0F8W1H8</accession>
<organism evidence="1">
    <name type="scientific">marine sediment metagenome</name>
    <dbReference type="NCBI Taxonomy" id="412755"/>
    <lineage>
        <taxon>unclassified sequences</taxon>
        <taxon>metagenomes</taxon>
        <taxon>ecological metagenomes</taxon>
    </lineage>
</organism>
<proteinExistence type="predicted"/>
<evidence type="ECO:0000313" key="1">
    <source>
        <dbReference type="EMBL" id="KKK50468.1"/>
    </source>
</evidence>
<reference evidence="1" key="1">
    <citation type="journal article" date="2015" name="Nature">
        <title>Complex archaea that bridge the gap between prokaryotes and eukaryotes.</title>
        <authorList>
            <person name="Spang A."/>
            <person name="Saw J.H."/>
            <person name="Jorgensen S.L."/>
            <person name="Zaremba-Niedzwiedzka K."/>
            <person name="Martijn J."/>
            <person name="Lind A.E."/>
            <person name="van Eijk R."/>
            <person name="Schleper C."/>
            <person name="Guy L."/>
            <person name="Ettema T.J."/>
        </authorList>
    </citation>
    <scope>NUCLEOTIDE SEQUENCE</scope>
</reference>
<dbReference type="EMBL" id="LAZR01068010">
    <property type="protein sequence ID" value="KKK50468.1"/>
    <property type="molecule type" value="Genomic_DNA"/>
</dbReference>
<sequence>MAAAGSAAGTESTSAPVSAKDAAIPRAGATAAQGWSDEVSYLPSTLRFYPGQAVRQGIPNIEGAAPRKGVAETPTVESIRLAPIGVDAMKVHDD</sequence>